<feature type="compositionally biased region" description="Low complexity" evidence="1">
    <location>
        <begin position="361"/>
        <end position="374"/>
    </location>
</feature>
<proteinExistence type="predicted"/>
<sequence length="824" mass="89415">MAKSKRCRARIPKENRNNLRLWAEGAREEVLLPHVEPYADASERGWRSEREYFQRVCNEYHARISWRLEDHQEPDLPLPPFDPDAMLPVPEKLSAAELLQKETRQSLLDGRIRRWLKYRVKVLRKHLRTKVDSTRDPFAILLAKLAGVTAPPKARQAYQQFQREAHATIIEPVVQARWAQTAAIGSSVSVQKEPNVNFRSQIARELFAALPDSEREVYATRAKDEAAEARAAYMKALKAEPSKSPHARQLAIDNVGTFIAPILQGIHERTGMHSVLILGGPVPQYGGDLRTIHVSYGRNRTAVRSHFPHWAKGRFNAVLELMKEYLHTVFTPQDSLEAALPTGLEGATLTIDPESDESDSSIDSNDSSDAGSESDSGRPRKRGKDSPKTRRKRAATSTPTSTPVFANVANQANVAGGSKPRKRKQPPSDEARIKKSRKVNQSAGAGASAPTPPIGSSNALPPVPPAFFASSTTPPDPGATPPVPSVTPPIPSATPPTAGAAGVSGGPVAPVPLPPSGEGMTGTLTPAALLALANGNRMTGVPPPSATAMLSIDPALLMLPPAQPAVVITPIANPQPPVVTTPVVADTSIDPALLMLPPAQPAVVTTPIANPQPPVVTTPVVADTSIFESLKFPTDAPVWLRESLKGLARRDLGIHFLSLMQTLIRVEERFGFDKSPRSGVSVAQRPPQVGTWIGMHRGTRSKKPYDAGIQDVKAYAGVWETWWGSLQPEWRKRQPDGRWKIYDEYDTKWEWGSLSLPGQNGVLSVVASLYFWGFARLEAGVVGADSENGEKFDAAVQDVLWVLEGVEGSLAPVKAAKPGRKKAI</sequence>
<feature type="compositionally biased region" description="Basic residues" evidence="1">
    <location>
        <begin position="379"/>
        <end position="394"/>
    </location>
</feature>
<dbReference type="Proteomes" id="UP001218188">
    <property type="component" value="Unassembled WGS sequence"/>
</dbReference>
<feature type="compositionally biased region" description="Low complexity" evidence="1">
    <location>
        <begin position="404"/>
        <end position="415"/>
    </location>
</feature>
<accession>A0AAD6SF91</accession>
<feature type="compositionally biased region" description="Low complexity" evidence="1">
    <location>
        <begin position="442"/>
        <end position="457"/>
    </location>
</feature>
<evidence type="ECO:0000256" key="1">
    <source>
        <dbReference type="SAM" id="MobiDB-lite"/>
    </source>
</evidence>
<gene>
    <name evidence="2" type="ORF">C8F04DRAFT_1192481</name>
</gene>
<comment type="caution">
    <text evidence="2">The sequence shown here is derived from an EMBL/GenBank/DDBJ whole genome shotgun (WGS) entry which is preliminary data.</text>
</comment>
<dbReference type="AlphaFoldDB" id="A0AAD6SF91"/>
<name>A0AAD6SF91_9AGAR</name>
<feature type="compositionally biased region" description="Pro residues" evidence="1">
    <location>
        <begin position="474"/>
        <end position="494"/>
    </location>
</feature>
<protein>
    <submittedName>
        <fullName evidence="2">Uncharacterized protein</fullName>
    </submittedName>
</protein>
<evidence type="ECO:0000313" key="3">
    <source>
        <dbReference type="Proteomes" id="UP001218188"/>
    </source>
</evidence>
<dbReference type="EMBL" id="JARJCM010000171">
    <property type="protein sequence ID" value="KAJ7024357.1"/>
    <property type="molecule type" value="Genomic_DNA"/>
</dbReference>
<reference evidence="2" key="1">
    <citation type="submission" date="2023-03" db="EMBL/GenBank/DDBJ databases">
        <title>Massive genome expansion in bonnet fungi (Mycena s.s.) driven by repeated elements and novel gene families across ecological guilds.</title>
        <authorList>
            <consortium name="Lawrence Berkeley National Laboratory"/>
            <person name="Harder C.B."/>
            <person name="Miyauchi S."/>
            <person name="Viragh M."/>
            <person name="Kuo A."/>
            <person name="Thoen E."/>
            <person name="Andreopoulos B."/>
            <person name="Lu D."/>
            <person name="Skrede I."/>
            <person name="Drula E."/>
            <person name="Henrissat B."/>
            <person name="Morin E."/>
            <person name="Kohler A."/>
            <person name="Barry K."/>
            <person name="LaButti K."/>
            <person name="Morin E."/>
            <person name="Salamov A."/>
            <person name="Lipzen A."/>
            <person name="Mereny Z."/>
            <person name="Hegedus B."/>
            <person name="Baldrian P."/>
            <person name="Stursova M."/>
            <person name="Weitz H."/>
            <person name="Taylor A."/>
            <person name="Grigoriev I.V."/>
            <person name="Nagy L.G."/>
            <person name="Martin F."/>
            <person name="Kauserud H."/>
        </authorList>
    </citation>
    <scope>NUCLEOTIDE SEQUENCE</scope>
    <source>
        <strain evidence="2">CBHHK200</strain>
    </source>
</reference>
<keyword evidence="3" id="KW-1185">Reference proteome</keyword>
<evidence type="ECO:0000313" key="2">
    <source>
        <dbReference type="EMBL" id="KAJ7024357.1"/>
    </source>
</evidence>
<feature type="region of interest" description="Disordered" evidence="1">
    <location>
        <begin position="348"/>
        <end position="522"/>
    </location>
</feature>
<organism evidence="2 3">
    <name type="scientific">Mycena alexandri</name>
    <dbReference type="NCBI Taxonomy" id="1745969"/>
    <lineage>
        <taxon>Eukaryota</taxon>
        <taxon>Fungi</taxon>
        <taxon>Dikarya</taxon>
        <taxon>Basidiomycota</taxon>
        <taxon>Agaricomycotina</taxon>
        <taxon>Agaricomycetes</taxon>
        <taxon>Agaricomycetidae</taxon>
        <taxon>Agaricales</taxon>
        <taxon>Marasmiineae</taxon>
        <taxon>Mycenaceae</taxon>
        <taxon>Mycena</taxon>
    </lineage>
</organism>